<evidence type="ECO:0000313" key="3">
    <source>
        <dbReference type="Proteomes" id="UP001353858"/>
    </source>
</evidence>
<feature type="compositionally biased region" description="Polar residues" evidence="1">
    <location>
        <begin position="27"/>
        <end position="37"/>
    </location>
</feature>
<name>A0AAN7PYL7_9COLE</name>
<dbReference type="Proteomes" id="UP001353858">
    <property type="component" value="Unassembled WGS sequence"/>
</dbReference>
<feature type="compositionally biased region" description="Basic and acidic residues" evidence="1">
    <location>
        <begin position="218"/>
        <end position="232"/>
    </location>
</feature>
<dbReference type="AlphaFoldDB" id="A0AAN7PYL7"/>
<gene>
    <name evidence="2" type="ORF">RN001_004498</name>
</gene>
<feature type="region of interest" description="Disordered" evidence="1">
    <location>
        <begin position="148"/>
        <end position="187"/>
    </location>
</feature>
<feature type="compositionally biased region" description="Polar residues" evidence="1">
    <location>
        <begin position="1"/>
        <end position="16"/>
    </location>
</feature>
<comment type="caution">
    <text evidence="2">The sequence shown here is derived from an EMBL/GenBank/DDBJ whole genome shotgun (WGS) entry which is preliminary data.</text>
</comment>
<reference evidence="3" key="1">
    <citation type="submission" date="2023-01" db="EMBL/GenBank/DDBJ databases">
        <title>Key to firefly adult light organ development and bioluminescence: homeobox transcription factors regulate luciferase expression and transportation to peroxisome.</title>
        <authorList>
            <person name="Fu X."/>
        </authorList>
    </citation>
    <scope>NUCLEOTIDE SEQUENCE [LARGE SCALE GENOMIC DNA]</scope>
</reference>
<accession>A0AAN7PYL7</accession>
<sequence length="240" mass="27096">MNSDNKSQDGGFNGNATFDCEGRTPTKPDTSQPELNGQLDNTELMTLLMKQTQLMTRLQHSPPNALAQTLQTYQVMPDLTKGEKYGASAKEWLQSINGSGALHRWSEEVKLETARMNLRGAAKAWHEARDSQHGKRAFITTAPVSQLKSYANHEESDDSLSDNKEDEEYDSDTFTEETADADKLRPTRICRKPNKYKDFYMSITSGYKYELDTEDDLGHQERCGRGEPDRGSSRRTTSVK</sequence>
<proteinExistence type="predicted"/>
<evidence type="ECO:0000313" key="2">
    <source>
        <dbReference type="EMBL" id="KAK4881179.1"/>
    </source>
</evidence>
<feature type="compositionally biased region" description="Acidic residues" evidence="1">
    <location>
        <begin position="155"/>
        <end position="179"/>
    </location>
</feature>
<protein>
    <submittedName>
        <fullName evidence="2">Uncharacterized protein</fullName>
    </submittedName>
</protein>
<keyword evidence="3" id="KW-1185">Reference proteome</keyword>
<evidence type="ECO:0000256" key="1">
    <source>
        <dbReference type="SAM" id="MobiDB-lite"/>
    </source>
</evidence>
<feature type="region of interest" description="Disordered" evidence="1">
    <location>
        <begin position="218"/>
        <end position="240"/>
    </location>
</feature>
<feature type="region of interest" description="Disordered" evidence="1">
    <location>
        <begin position="1"/>
        <end position="37"/>
    </location>
</feature>
<organism evidence="2 3">
    <name type="scientific">Aquatica leii</name>
    <dbReference type="NCBI Taxonomy" id="1421715"/>
    <lineage>
        <taxon>Eukaryota</taxon>
        <taxon>Metazoa</taxon>
        <taxon>Ecdysozoa</taxon>
        <taxon>Arthropoda</taxon>
        <taxon>Hexapoda</taxon>
        <taxon>Insecta</taxon>
        <taxon>Pterygota</taxon>
        <taxon>Neoptera</taxon>
        <taxon>Endopterygota</taxon>
        <taxon>Coleoptera</taxon>
        <taxon>Polyphaga</taxon>
        <taxon>Elateriformia</taxon>
        <taxon>Elateroidea</taxon>
        <taxon>Lampyridae</taxon>
        <taxon>Luciolinae</taxon>
        <taxon>Aquatica</taxon>
    </lineage>
</organism>
<dbReference type="EMBL" id="JARPUR010000002">
    <property type="protein sequence ID" value="KAK4881179.1"/>
    <property type="molecule type" value="Genomic_DNA"/>
</dbReference>